<dbReference type="EMBL" id="LAZR01043980">
    <property type="protein sequence ID" value="KKL05768.1"/>
    <property type="molecule type" value="Genomic_DNA"/>
</dbReference>
<organism evidence="1">
    <name type="scientific">marine sediment metagenome</name>
    <dbReference type="NCBI Taxonomy" id="412755"/>
    <lineage>
        <taxon>unclassified sequences</taxon>
        <taxon>metagenomes</taxon>
        <taxon>ecological metagenomes</taxon>
    </lineage>
</organism>
<name>A0A0F9D112_9ZZZZ</name>
<dbReference type="AlphaFoldDB" id="A0A0F9D112"/>
<accession>A0A0F9D112</accession>
<proteinExistence type="predicted"/>
<evidence type="ECO:0000313" key="1">
    <source>
        <dbReference type="EMBL" id="KKL05768.1"/>
    </source>
</evidence>
<reference evidence="1" key="1">
    <citation type="journal article" date="2015" name="Nature">
        <title>Complex archaea that bridge the gap between prokaryotes and eukaryotes.</title>
        <authorList>
            <person name="Spang A."/>
            <person name="Saw J.H."/>
            <person name="Jorgensen S.L."/>
            <person name="Zaremba-Niedzwiedzka K."/>
            <person name="Martijn J."/>
            <person name="Lind A.E."/>
            <person name="van Eijk R."/>
            <person name="Schleper C."/>
            <person name="Guy L."/>
            <person name="Ettema T.J."/>
        </authorList>
    </citation>
    <scope>NUCLEOTIDE SEQUENCE</scope>
</reference>
<sequence length="115" mass="13524">MEAAQKKTTKKELTEKVIAHWERMIEWAKKQPSNNNASILEMEDSINESWRGAYCNYCIKYHSSQSENCTKCPIMLKYNKKCEDIGWAKAAFSKNWKQWIVNAGSFLEKLKQLRN</sequence>
<gene>
    <name evidence="1" type="ORF">LCGC14_2602740</name>
</gene>
<comment type="caution">
    <text evidence="1">The sequence shown here is derived from an EMBL/GenBank/DDBJ whole genome shotgun (WGS) entry which is preliminary data.</text>
</comment>
<protein>
    <submittedName>
        <fullName evidence="1">Uncharacterized protein</fullName>
    </submittedName>
</protein>